<dbReference type="PANTHER" id="PTHR42693:SF53">
    <property type="entry name" value="ENDO-4-O-SULFATASE"/>
    <property type="match status" value="1"/>
</dbReference>
<protein>
    <submittedName>
        <fullName evidence="4">Arylsulfatase</fullName>
    </submittedName>
</protein>
<comment type="similarity">
    <text evidence="1">Belongs to the sulfatase family.</text>
</comment>
<comment type="caution">
    <text evidence="4">The sequence shown here is derived from an EMBL/GenBank/DDBJ whole genome shotgun (WGS) entry which is preliminary data.</text>
</comment>
<dbReference type="SUPFAM" id="SSF53649">
    <property type="entry name" value="Alkaline phosphatase-like"/>
    <property type="match status" value="1"/>
</dbReference>
<dbReference type="InterPro" id="IPR017850">
    <property type="entry name" value="Alkaline_phosphatase_core_sf"/>
</dbReference>
<sequence length="460" mass="51474">MKYSIIIALLLTVGIFGFKNTKPASKPNIIYVMADDLGYGDLSCYGQKKFQTPHLDQMAKEGIRYTDYHSGSTVCAPSRCALMTGKHMGHAYIRGNGEIPLRDEDFTVAEYLKQNGYHTGIFGKWGLGQAHNAGSPEKQGWDEFLGYTHHVHAHHFFTNNLWTIKEGKTVIQPIDSLRHSHLYVMDAALEFVKNNQAKPFFMYLAITMPHAEVFAPTPESVSPFLTADKKSTFPETPFIQKGGNYRSQAQPKANFAGMVTHLDRDMGRLMELLKSLNLAENTYVFFTSDNGPHQEGGADPVFFDSNGPLKGIKRDMYEGGIRVPLIAWGGKVKKGLTNNDVLANWDFFPTAAELAGGSKTQGLDGLSFANTLQGKPLKKKHESLYWEFYERGFDQAVRLGEEWKAVKLSAKGGKLELYNLKKDLGEENNVAVQYPDIVAKAEKAFVDNRVISDMWPLKKK</sequence>
<accession>A0ABT1FTJ1</accession>
<dbReference type="Pfam" id="PF00884">
    <property type="entry name" value="Sulfatase"/>
    <property type="match status" value="1"/>
</dbReference>
<organism evidence="4 5">
    <name type="scientific">Runella salmonicolor</name>
    <dbReference type="NCBI Taxonomy" id="2950278"/>
    <lineage>
        <taxon>Bacteria</taxon>
        <taxon>Pseudomonadati</taxon>
        <taxon>Bacteroidota</taxon>
        <taxon>Cytophagia</taxon>
        <taxon>Cytophagales</taxon>
        <taxon>Spirosomataceae</taxon>
        <taxon>Runella</taxon>
    </lineage>
</organism>
<dbReference type="CDD" id="cd16145">
    <property type="entry name" value="ARS_like"/>
    <property type="match status" value="1"/>
</dbReference>
<dbReference type="Gene3D" id="3.40.720.10">
    <property type="entry name" value="Alkaline Phosphatase, subunit A"/>
    <property type="match status" value="1"/>
</dbReference>
<evidence type="ECO:0000256" key="1">
    <source>
        <dbReference type="ARBA" id="ARBA00008779"/>
    </source>
</evidence>
<evidence type="ECO:0000313" key="5">
    <source>
        <dbReference type="Proteomes" id="UP001204772"/>
    </source>
</evidence>
<evidence type="ECO:0000259" key="3">
    <source>
        <dbReference type="Pfam" id="PF00884"/>
    </source>
</evidence>
<dbReference type="Gene3D" id="3.30.1120.10">
    <property type="match status" value="1"/>
</dbReference>
<evidence type="ECO:0000313" key="4">
    <source>
        <dbReference type="EMBL" id="MCP1385079.1"/>
    </source>
</evidence>
<keyword evidence="2" id="KW-0378">Hydrolase</keyword>
<feature type="domain" description="Sulfatase N-terminal" evidence="3">
    <location>
        <begin position="27"/>
        <end position="356"/>
    </location>
</feature>
<dbReference type="InterPro" id="IPR050738">
    <property type="entry name" value="Sulfatase"/>
</dbReference>
<evidence type="ECO:0000256" key="2">
    <source>
        <dbReference type="ARBA" id="ARBA00022801"/>
    </source>
</evidence>
<keyword evidence="5" id="KW-1185">Reference proteome</keyword>
<dbReference type="PANTHER" id="PTHR42693">
    <property type="entry name" value="ARYLSULFATASE FAMILY MEMBER"/>
    <property type="match status" value="1"/>
</dbReference>
<proteinExistence type="inferred from homology"/>
<dbReference type="EMBL" id="JAMZEL010000011">
    <property type="protein sequence ID" value="MCP1385079.1"/>
    <property type="molecule type" value="Genomic_DNA"/>
</dbReference>
<dbReference type="Proteomes" id="UP001204772">
    <property type="component" value="Unassembled WGS sequence"/>
</dbReference>
<dbReference type="RefSeq" id="WP_253531152.1">
    <property type="nucleotide sequence ID" value="NZ_JAMZEL010000011.1"/>
</dbReference>
<dbReference type="InterPro" id="IPR000917">
    <property type="entry name" value="Sulfatase_N"/>
</dbReference>
<name>A0ABT1FTJ1_9BACT</name>
<gene>
    <name evidence="4" type="ORF">NCI00_21755</name>
</gene>
<reference evidence="4 5" key="1">
    <citation type="submission" date="2022-06" db="EMBL/GenBank/DDBJ databases">
        <title>Runella sp. S5 genome sequencing.</title>
        <authorList>
            <person name="Park S."/>
        </authorList>
    </citation>
    <scope>NUCLEOTIDE SEQUENCE [LARGE SCALE GENOMIC DNA]</scope>
    <source>
        <strain evidence="4 5">S5</strain>
    </source>
</reference>